<dbReference type="InterPro" id="IPR036097">
    <property type="entry name" value="HisK_dim/P_sf"/>
</dbReference>
<name>A0A239EXG8_9BURK</name>
<evidence type="ECO:0000256" key="1">
    <source>
        <dbReference type="ARBA" id="ARBA00000085"/>
    </source>
</evidence>
<dbReference type="SMART" id="SM00448">
    <property type="entry name" value="REC"/>
    <property type="match status" value="1"/>
</dbReference>
<dbReference type="Gene3D" id="1.10.287.130">
    <property type="match status" value="1"/>
</dbReference>
<dbReference type="SMART" id="SM00388">
    <property type="entry name" value="HisKA"/>
    <property type="match status" value="1"/>
</dbReference>
<keyword evidence="8" id="KW-0812">Transmembrane</keyword>
<dbReference type="Gene3D" id="3.30.565.10">
    <property type="entry name" value="Histidine kinase-like ATPase, C-terminal domain"/>
    <property type="match status" value="1"/>
</dbReference>
<dbReference type="EC" id="2.7.13.3" evidence="3"/>
<dbReference type="Pfam" id="PF02518">
    <property type="entry name" value="HATPase_c"/>
    <property type="match status" value="1"/>
</dbReference>
<feature type="transmembrane region" description="Helical" evidence="8">
    <location>
        <begin position="20"/>
        <end position="40"/>
    </location>
</feature>
<dbReference type="EMBL" id="FZOT01000003">
    <property type="protein sequence ID" value="SNS49305.1"/>
    <property type="molecule type" value="Genomic_DNA"/>
</dbReference>
<dbReference type="FunFam" id="3.30.565.10:FF:000006">
    <property type="entry name" value="Sensor histidine kinase WalK"/>
    <property type="match status" value="1"/>
</dbReference>
<dbReference type="AlphaFoldDB" id="A0A239EXG8"/>
<evidence type="ECO:0000313" key="11">
    <source>
        <dbReference type="EMBL" id="SNS49305.1"/>
    </source>
</evidence>
<dbReference type="InterPro" id="IPR011006">
    <property type="entry name" value="CheY-like_superfamily"/>
</dbReference>
<dbReference type="SUPFAM" id="SSF52172">
    <property type="entry name" value="CheY-like"/>
    <property type="match status" value="1"/>
</dbReference>
<dbReference type="InterPro" id="IPR003594">
    <property type="entry name" value="HATPase_dom"/>
</dbReference>
<evidence type="ECO:0000256" key="4">
    <source>
        <dbReference type="ARBA" id="ARBA00022553"/>
    </source>
</evidence>
<evidence type="ECO:0000256" key="7">
    <source>
        <dbReference type="PROSITE-ProRule" id="PRU00169"/>
    </source>
</evidence>
<comment type="catalytic activity">
    <reaction evidence="1">
        <text>ATP + protein L-histidine = ADP + protein N-phospho-L-histidine.</text>
        <dbReference type="EC" id="2.7.13.3"/>
    </reaction>
</comment>
<dbReference type="InterPro" id="IPR001789">
    <property type="entry name" value="Sig_transdc_resp-reg_receiver"/>
</dbReference>
<feature type="domain" description="Histidine kinase" evidence="9">
    <location>
        <begin position="162"/>
        <end position="380"/>
    </location>
</feature>
<dbReference type="PRINTS" id="PR00344">
    <property type="entry name" value="BCTRLSENSOR"/>
</dbReference>
<dbReference type="Pfam" id="PF00072">
    <property type="entry name" value="Response_reg"/>
    <property type="match status" value="1"/>
</dbReference>
<dbReference type="InterPro" id="IPR003661">
    <property type="entry name" value="HisK_dim/P_dom"/>
</dbReference>
<dbReference type="CDD" id="cd00075">
    <property type="entry name" value="HATPase"/>
    <property type="match status" value="1"/>
</dbReference>
<dbReference type="PANTHER" id="PTHR43547:SF2">
    <property type="entry name" value="HYBRID SIGNAL TRANSDUCTION HISTIDINE KINASE C"/>
    <property type="match status" value="1"/>
</dbReference>
<keyword evidence="5" id="KW-0808">Transferase</keyword>
<protein>
    <recommendedName>
        <fullName evidence="3">histidine kinase</fullName>
        <ecNumber evidence="3">2.7.13.3</ecNumber>
    </recommendedName>
</protein>
<dbReference type="CDD" id="cd17580">
    <property type="entry name" value="REC_2_DhkD-like"/>
    <property type="match status" value="1"/>
</dbReference>
<evidence type="ECO:0000256" key="3">
    <source>
        <dbReference type="ARBA" id="ARBA00012438"/>
    </source>
</evidence>
<dbReference type="Pfam" id="PF00512">
    <property type="entry name" value="HisKA"/>
    <property type="match status" value="1"/>
</dbReference>
<dbReference type="InterPro" id="IPR005467">
    <property type="entry name" value="His_kinase_dom"/>
</dbReference>
<comment type="subcellular location">
    <subcellularLocation>
        <location evidence="2">Cell inner membrane</location>
        <topology evidence="2">Multi-pass membrane protein</topology>
    </subcellularLocation>
</comment>
<dbReference type="GO" id="GO:0000155">
    <property type="term" value="F:phosphorelay sensor kinase activity"/>
    <property type="evidence" value="ECO:0007669"/>
    <property type="project" value="InterPro"/>
</dbReference>
<evidence type="ECO:0000256" key="2">
    <source>
        <dbReference type="ARBA" id="ARBA00004429"/>
    </source>
</evidence>
<accession>A0A239EXG8</accession>
<proteinExistence type="predicted"/>
<dbReference type="RefSeq" id="WP_176442354.1">
    <property type="nucleotide sequence ID" value="NZ_FZOT01000003.1"/>
</dbReference>
<dbReference type="SUPFAM" id="SSF55874">
    <property type="entry name" value="ATPase domain of HSP90 chaperone/DNA topoisomerase II/histidine kinase"/>
    <property type="match status" value="1"/>
</dbReference>
<dbReference type="Proteomes" id="UP000198284">
    <property type="component" value="Unassembled WGS sequence"/>
</dbReference>
<dbReference type="GO" id="GO:0005886">
    <property type="term" value="C:plasma membrane"/>
    <property type="evidence" value="ECO:0007669"/>
    <property type="project" value="UniProtKB-SubCell"/>
</dbReference>
<dbReference type="CDD" id="cd00082">
    <property type="entry name" value="HisKA"/>
    <property type="match status" value="1"/>
</dbReference>
<dbReference type="PROSITE" id="PS50110">
    <property type="entry name" value="RESPONSE_REGULATORY"/>
    <property type="match status" value="1"/>
</dbReference>
<dbReference type="PANTHER" id="PTHR43547">
    <property type="entry name" value="TWO-COMPONENT HISTIDINE KINASE"/>
    <property type="match status" value="1"/>
</dbReference>
<reference evidence="11 12" key="1">
    <citation type="submission" date="2017-06" db="EMBL/GenBank/DDBJ databases">
        <authorList>
            <person name="Kim H.J."/>
            <person name="Triplett B.A."/>
        </authorList>
    </citation>
    <scope>NUCLEOTIDE SEQUENCE [LARGE SCALE GENOMIC DNA]</scope>
    <source>
        <strain evidence="11 12">U15</strain>
    </source>
</reference>
<dbReference type="InterPro" id="IPR036890">
    <property type="entry name" value="HATPase_C_sf"/>
</dbReference>
<evidence type="ECO:0000256" key="6">
    <source>
        <dbReference type="ARBA" id="ARBA00022777"/>
    </source>
</evidence>
<feature type="domain" description="Response regulatory" evidence="10">
    <location>
        <begin position="406"/>
        <end position="522"/>
    </location>
</feature>
<dbReference type="SMART" id="SM00387">
    <property type="entry name" value="HATPase_c"/>
    <property type="match status" value="1"/>
</dbReference>
<dbReference type="InterPro" id="IPR004358">
    <property type="entry name" value="Sig_transdc_His_kin-like_C"/>
</dbReference>
<dbReference type="Gene3D" id="3.40.50.2300">
    <property type="match status" value="1"/>
</dbReference>
<feature type="modified residue" description="4-aspartylphosphate" evidence="7">
    <location>
        <position position="455"/>
    </location>
</feature>
<feature type="transmembrane region" description="Helical" evidence="8">
    <location>
        <begin position="91"/>
        <end position="112"/>
    </location>
</feature>
<keyword evidence="8" id="KW-1133">Transmembrane helix</keyword>
<keyword evidence="4 7" id="KW-0597">Phosphoprotein</keyword>
<keyword evidence="6 11" id="KW-0418">Kinase</keyword>
<sequence length="535" mass="57580">MFTKLRSLAGRLAFLRNRYAFAAVIVIAAGVLRHALNPLLGETEPFLFLALPVAVMAIRFGLAGAVVTGVMAALAGSLLVLGSSEPIIHPLYGAAHLLSFSGVCAGMGFLAWQVRAERGRNALQAEELASAMRQVQERDAQLRHADLQKEAAEQQKNEFISMLGHELRNPLAGMSTAADLLPFVRENERRHAQTTDVIARQVRHMTKLVDDILDVSRISRGMITVSKRPMDFVVAINEAVEQACSVISERQHRLTLQLPDAPVWVEGDQTRLVQVVANLLANSAKYTPEGGDIVVRLDVCNGEVGLSVQDNGMGINAELLPFIFDSFVQAKRTADRSQGGLGLGLAIVKSIVTLHGGRASAYSDGLGRGSVFAIHLPSAADHGQRAVPQQAPAPQAAQRRASGGLELLVVDDNEDAARGLSLLLSSQGHQVTTLFNPRRALERARVQAFDAMILDIGMPEMDGYALAKHIRAMGRHADTTLIALTGYGTEDDIRQAREAGFDHHFTKPVDAARLAMTLQQIPAMRSGHAAKAAAA</sequence>
<keyword evidence="12" id="KW-1185">Reference proteome</keyword>
<evidence type="ECO:0000259" key="9">
    <source>
        <dbReference type="PROSITE" id="PS50109"/>
    </source>
</evidence>
<keyword evidence="8" id="KW-0472">Membrane</keyword>
<organism evidence="11 12">
    <name type="scientific">Noviherbaspirillum humi</name>
    <dbReference type="NCBI Taxonomy" id="1688639"/>
    <lineage>
        <taxon>Bacteria</taxon>
        <taxon>Pseudomonadati</taxon>
        <taxon>Pseudomonadota</taxon>
        <taxon>Betaproteobacteria</taxon>
        <taxon>Burkholderiales</taxon>
        <taxon>Oxalobacteraceae</taxon>
        <taxon>Noviherbaspirillum</taxon>
    </lineage>
</organism>
<dbReference type="PROSITE" id="PS50109">
    <property type="entry name" value="HIS_KIN"/>
    <property type="match status" value="1"/>
</dbReference>
<evidence type="ECO:0000256" key="5">
    <source>
        <dbReference type="ARBA" id="ARBA00022679"/>
    </source>
</evidence>
<evidence type="ECO:0000256" key="8">
    <source>
        <dbReference type="SAM" id="Phobius"/>
    </source>
</evidence>
<evidence type="ECO:0000313" key="12">
    <source>
        <dbReference type="Proteomes" id="UP000198284"/>
    </source>
</evidence>
<evidence type="ECO:0000259" key="10">
    <source>
        <dbReference type="PROSITE" id="PS50110"/>
    </source>
</evidence>
<gene>
    <name evidence="11" type="ORF">SAMN06265795_10366</name>
</gene>
<dbReference type="SUPFAM" id="SSF47384">
    <property type="entry name" value="Homodimeric domain of signal transducing histidine kinase"/>
    <property type="match status" value="1"/>
</dbReference>
<feature type="transmembrane region" description="Helical" evidence="8">
    <location>
        <begin position="46"/>
        <end position="79"/>
    </location>
</feature>